<dbReference type="InterPro" id="IPR000551">
    <property type="entry name" value="MerR-type_HTH_dom"/>
</dbReference>
<dbReference type="EMBL" id="JAVDQK010000001">
    <property type="protein sequence ID" value="MDR6217075.1"/>
    <property type="molecule type" value="Genomic_DNA"/>
</dbReference>
<dbReference type="NCBIfam" id="TIGR01950">
    <property type="entry name" value="SoxR"/>
    <property type="match status" value="1"/>
</dbReference>
<dbReference type="GO" id="GO:0051537">
    <property type="term" value="F:2 iron, 2 sulfur cluster binding"/>
    <property type="evidence" value="ECO:0007669"/>
    <property type="project" value="InterPro"/>
</dbReference>
<dbReference type="Pfam" id="PF09278">
    <property type="entry name" value="MerR-DNA-bind"/>
    <property type="match status" value="1"/>
</dbReference>
<feature type="domain" description="HTH merR-type" evidence="2">
    <location>
        <begin position="1"/>
        <end position="72"/>
    </location>
</feature>
<dbReference type="PANTHER" id="PTHR30204">
    <property type="entry name" value="REDOX-CYCLING DRUG-SENSING TRANSCRIPTIONAL ACTIVATOR SOXR"/>
    <property type="match status" value="1"/>
</dbReference>
<reference evidence="3" key="1">
    <citation type="submission" date="2023-07" db="EMBL/GenBank/DDBJ databases">
        <title>Sorghum-associated microbial communities from plants grown in Nebraska, USA.</title>
        <authorList>
            <person name="Schachtman D."/>
        </authorList>
    </citation>
    <scope>NUCLEOTIDE SEQUENCE</scope>
    <source>
        <strain evidence="3">BE330</strain>
    </source>
</reference>
<dbReference type="AlphaFoldDB" id="A0AAE3XBQ1"/>
<dbReference type="InterPro" id="IPR010211">
    <property type="entry name" value="Redox-sen_tscrpt-act_SoxR"/>
</dbReference>
<organism evidence="3 4">
    <name type="scientific">Deinococcus soli</name>
    <name type="common">ex Cha et al. 2016</name>
    <dbReference type="NCBI Taxonomy" id="1309411"/>
    <lineage>
        <taxon>Bacteria</taxon>
        <taxon>Thermotogati</taxon>
        <taxon>Deinococcota</taxon>
        <taxon>Deinococci</taxon>
        <taxon>Deinococcales</taxon>
        <taxon>Deinococcaceae</taxon>
        <taxon>Deinococcus</taxon>
    </lineage>
</organism>
<name>A0AAE3XBQ1_9DEIO</name>
<gene>
    <name evidence="3" type="ORF">J2Y00_000624</name>
</gene>
<accession>A0AAE3XBQ1</accession>
<evidence type="ECO:0000259" key="2">
    <source>
        <dbReference type="PROSITE" id="PS50937"/>
    </source>
</evidence>
<evidence type="ECO:0000313" key="4">
    <source>
        <dbReference type="Proteomes" id="UP001185331"/>
    </source>
</evidence>
<dbReference type="RefSeq" id="WP_217609509.1">
    <property type="nucleotide sequence ID" value="NZ_JAVDQJ010000002.1"/>
</dbReference>
<sequence>MPTPLTPAQLAARSGLSVPTLHHYEREGLITAARTGGNQRRYPPDTLRRLAFIRAAARVGVPLAEIRAALDTLPGGRPPSAQDWAALSATWRAALDARIATLTRLRDDLDGCIACGCLSLDRCALHNPGDALGRTLPGGSQLLGDA</sequence>
<dbReference type="Proteomes" id="UP001185331">
    <property type="component" value="Unassembled WGS sequence"/>
</dbReference>
<dbReference type="SMART" id="SM00422">
    <property type="entry name" value="HTH_MERR"/>
    <property type="match status" value="1"/>
</dbReference>
<dbReference type="GO" id="GO:0046872">
    <property type="term" value="F:metal ion binding"/>
    <property type="evidence" value="ECO:0007669"/>
    <property type="project" value="UniProtKB-KW"/>
</dbReference>
<dbReference type="PROSITE" id="PS00552">
    <property type="entry name" value="HTH_MERR_1"/>
    <property type="match status" value="1"/>
</dbReference>
<evidence type="ECO:0000313" key="3">
    <source>
        <dbReference type="EMBL" id="MDR6217075.1"/>
    </source>
</evidence>
<dbReference type="PANTHER" id="PTHR30204:SF0">
    <property type="entry name" value="REDOX-SENSITIVE TRANSCRIPTIONAL ACTIVATOR SOXR"/>
    <property type="match status" value="1"/>
</dbReference>
<dbReference type="GO" id="GO:0003677">
    <property type="term" value="F:DNA binding"/>
    <property type="evidence" value="ECO:0007669"/>
    <property type="project" value="InterPro"/>
</dbReference>
<dbReference type="PROSITE" id="PS50937">
    <property type="entry name" value="HTH_MERR_2"/>
    <property type="match status" value="1"/>
</dbReference>
<evidence type="ECO:0000256" key="1">
    <source>
        <dbReference type="ARBA" id="ARBA00022723"/>
    </source>
</evidence>
<comment type="caution">
    <text evidence="3">The sequence shown here is derived from an EMBL/GenBank/DDBJ whole genome shotgun (WGS) entry which is preliminary data.</text>
</comment>
<proteinExistence type="predicted"/>
<dbReference type="InterPro" id="IPR047057">
    <property type="entry name" value="MerR_fam"/>
</dbReference>
<dbReference type="GO" id="GO:0003700">
    <property type="term" value="F:DNA-binding transcription factor activity"/>
    <property type="evidence" value="ECO:0007669"/>
    <property type="project" value="InterPro"/>
</dbReference>
<dbReference type="GO" id="GO:0006979">
    <property type="term" value="P:response to oxidative stress"/>
    <property type="evidence" value="ECO:0007669"/>
    <property type="project" value="InterPro"/>
</dbReference>
<dbReference type="Pfam" id="PF00376">
    <property type="entry name" value="MerR"/>
    <property type="match status" value="1"/>
</dbReference>
<dbReference type="InterPro" id="IPR015358">
    <property type="entry name" value="Tscrpt_reg_MerR_DNA-bd"/>
</dbReference>
<keyword evidence="1" id="KW-0479">Metal-binding</keyword>
<protein>
    <submittedName>
        <fullName evidence="3">MerR family redox-sensitive transcriptional activator SoxR</fullName>
    </submittedName>
</protein>